<comment type="caution">
    <text evidence="13">The sequence shown here is derived from an EMBL/GenBank/DDBJ whole genome shotgun (WGS) entry which is preliminary data.</text>
</comment>
<sequence>MSPRTIIQPSRLSRGVRRWAQARHFSDRRVIFSGIQPTGTPHLGNYIGAIHRWVRLQDEPGEVSDLIYSVVDLHAITMPISPEVLRRHRREAMASLLAAGIDPDRSTLFYQSAIPAHSELMWILACRASTGYLSRMTQWKSKLSVASSTTLFDEDVRSSLKLGLFSYPVLQAADILLYRATHVPVGDDQRQHLEFARECVSNFNSTYGKHLVSPTTLSSPELRVMSLQNPAQKMSKSDKSHWSRILITDTPEEINKKVMGAVTDSENYVSYDPAARPGVSNLLRLLSYFDSGSRTPEQLAAELSSENAGLGVLKQSVSESIIAAMSGIRERYLQLLAEDGGGFIDHVAREGARKAQLRADETMAIVREAVGL</sequence>
<evidence type="ECO:0000256" key="1">
    <source>
        <dbReference type="ARBA" id="ARBA00004305"/>
    </source>
</evidence>
<dbReference type="GO" id="GO:0005524">
    <property type="term" value="F:ATP binding"/>
    <property type="evidence" value="ECO:0007669"/>
    <property type="project" value="UniProtKB-KW"/>
</dbReference>
<evidence type="ECO:0000256" key="7">
    <source>
        <dbReference type="ARBA" id="ARBA00022917"/>
    </source>
</evidence>
<dbReference type="InterPro" id="IPR002306">
    <property type="entry name" value="Trp-tRNA-ligase"/>
</dbReference>
<dbReference type="PANTHER" id="PTHR43766">
    <property type="entry name" value="TRYPTOPHAN--TRNA LIGASE, MITOCHONDRIAL"/>
    <property type="match status" value="1"/>
</dbReference>
<evidence type="ECO:0000256" key="4">
    <source>
        <dbReference type="ARBA" id="ARBA00022598"/>
    </source>
</evidence>
<dbReference type="InterPro" id="IPR050203">
    <property type="entry name" value="Trp-tRNA_synthetase"/>
</dbReference>
<dbReference type="PROSITE" id="PS00178">
    <property type="entry name" value="AA_TRNA_LIGASE_I"/>
    <property type="match status" value="1"/>
</dbReference>
<keyword evidence="6 12" id="KW-0067">ATP-binding</keyword>
<dbReference type="InterPro" id="IPR014729">
    <property type="entry name" value="Rossmann-like_a/b/a_fold"/>
</dbReference>
<dbReference type="InterPro" id="IPR024109">
    <property type="entry name" value="Trp-tRNA-ligase_bac-type"/>
</dbReference>
<evidence type="ECO:0000256" key="5">
    <source>
        <dbReference type="ARBA" id="ARBA00022741"/>
    </source>
</evidence>
<dbReference type="Proteomes" id="UP001187682">
    <property type="component" value="Unassembled WGS sequence"/>
</dbReference>
<comment type="similarity">
    <text evidence="2 12">Belongs to the class-I aminoacyl-tRNA synthetase family.</text>
</comment>
<evidence type="ECO:0000256" key="10">
    <source>
        <dbReference type="ARBA" id="ARBA00049929"/>
    </source>
</evidence>
<proteinExistence type="inferred from homology"/>
<dbReference type="SUPFAM" id="SSF52374">
    <property type="entry name" value="Nucleotidylyl transferase"/>
    <property type="match status" value="1"/>
</dbReference>
<dbReference type="FunFam" id="1.10.240.10:FF:000002">
    <property type="entry name" value="Tryptophan--tRNA ligase"/>
    <property type="match status" value="1"/>
</dbReference>
<evidence type="ECO:0000256" key="11">
    <source>
        <dbReference type="ARBA" id="ARBA00069760"/>
    </source>
</evidence>
<keyword evidence="5 12" id="KW-0547">Nucleotide-binding</keyword>
<dbReference type="PRINTS" id="PR01039">
    <property type="entry name" value="TRNASYNTHTRP"/>
</dbReference>
<dbReference type="InterPro" id="IPR001412">
    <property type="entry name" value="aa-tRNA-synth_I_CS"/>
</dbReference>
<keyword evidence="8 12" id="KW-0030">Aminoacyl-tRNA synthetase</keyword>
<evidence type="ECO:0000256" key="2">
    <source>
        <dbReference type="ARBA" id="ARBA00005594"/>
    </source>
</evidence>
<dbReference type="InterPro" id="IPR002305">
    <property type="entry name" value="aa-tRNA-synth_Ic"/>
</dbReference>
<dbReference type="AlphaFoldDB" id="A0AAE8MQU7"/>
<dbReference type="EMBL" id="ONZQ02000002">
    <property type="protein sequence ID" value="SPN98300.1"/>
    <property type="molecule type" value="Genomic_DNA"/>
</dbReference>
<reference evidence="13" key="1">
    <citation type="submission" date="2018-03" db="EMBL/GenBank/DDBJ databases">
        <authorList>
            <person name="Guldener U."/>
        </authorList>
    </citation>
    <scope>NUCLEOTIDE SEQUENCE</scope>
</reference>
<dbReference type="EC" id="6.1.1.2" evidence="3"/>
<dbReference type="Gene3D" id="1.10.240.10">
    <property type="entry name" value="Tyrosyl-Transfer RNA Synthetase"/>
    <property type="match status" value="1"/>
</dbReference>
<dbReference type="FunFam" id="3.40.50.620:FF:000082">
    <property type="entry name" value="MSW1p Mitochondrial tryptophanyl-tRNA synthetase"/>
    <property type="match status" value="1"/>
</dbReference>
<evidence type="ECO:0000256" key="12">
    <source>
        <dbReference type="RuleBase" id="RU363036"/>
    </source>
</evidence>
<evidence type="ECO:0000256" key="3">
    <source>
        <dbReference type="ARBA" id="ARBA00013161"/>
    </source>
</evidence>
<dbReference type="CDD" id="cd00806">
    <property type="entry name" value="TrpRS_core"/>
    <property type="match status" value="1"/>
</dbReference>
<evidence type="ECO:0000256" key="8">
    <source>
        <dbReference type="ARBA" id="ARBA00023146"/>
    </source>
</evidence>
<dbReference type="GO" id="GO:0004830">
    <property type="term" value="F:tryptophan-tRNA ligase activity"/>
    <property type="evidence" value="ECO:0007669"/>
    <property type="project" value="UniProtKB-EC"/>
</dbReference>
<dbReference type="HAMAP" id="MF_00140_B">
    <property type="entry name" value="Trp_tRNA_synth_B"/>
    <property type="match status" value="1"/>
</dbReference>
<evidence type="ECO:0000313" key="13">
    <source>
        <dbReference type="EMBL" id="SPN98300.1"/>
    </source>
</evidence>
<dbReference type="PANTHER" id="PTHR43766:SF1">
    <property type="entry name" value="TRYPTOPHAN--TRNA LIGASE, MITOCHONDRIAL"/>
    <property type="match status" value="1"/>
</dbReference>
<gene>
    <name evidence="13" type="ORF">DNG_01354</name>
</gene>
<keyword evidence="14" id="KW-1185">Reference proteome</keyword>
<dbReference type="Pfam" id="PF00579">
    <property type="entry name" value="tRNA-synt_1b"/>
    <property type="match status" value="1"/>
</dbReference>
<evidence type="ECO:0000256" key="6">
    <source>
        <dbReference type="ARBA" id="ARBA00022840"/>
    </source>
</evidence>
<keyword evidence="7 12" id="KW-0648">Protein biosynthesis</keyword>
<comment type="subcellular location">
    <subcellularLocation>
        <location evidence="1">Mitochondrion matrix</location>
    </subcellularLocation>
</comment>
<protein>
    <recommendedName>
        <fullName evidence="11">Tryptophan--tRNA ligase, mitochondrial</fullName>
        <ecNumber evidence="3">6.1.1.2</ecNumber>
    </recommendedName>
    <alternativeName>
        <fullName evidence="9">Tryptophanyl-tRNA synthetase</fullName>
    </alternativeName>
</protein>
<dbReference type="GO" id="GO:0005759">
    <property type="term" value="C:mitochondrial matrix"/>
    <property type="evidence" value="ECO:0007669"/>
    <property type="project" value="UniProtKB-SubCell"/>
</dbReference>
<evidence type="ECO:0000256" key="9">
    <source>
        <dbReference type="ARBA" id="ARBA00030268"/>
    </source>
</evidence>
<dbReference type="Gene3D" id="3.40.50.620">
    <property type="entry name" value="HUPs"/>
    <property type="match status" value="1"/>
</dbReference>
<accession>A0AAE8MQU7</accession>
<organism evidence="13 14">
    <name type="scientific">Cephalotrichum gorgonifer</name>
    <dbReference type="NCBI Taxonomy" id="2041049"/>
    <lineage>
        <taxon>Eukaryota</taxon>
        <taxon>Fungi</taxon>
        <taxon>Dikarya</taxon>
        <taxon>Ascomycota</taxon>
        <taxon>Pezizomycotina</taxon>
        <taxon>Sordariomycetes</taxon>
        <taxon>Hypocreomycetidae</taxon>
        <taxon>Microascales</taxon>
        <taxon>Microascaceae</taxon>
        <taxon>Cephalotrichum</taxon>
    </lineage>
</organism>
<dbReference type="GO" id="GO:0070183">
    <property type="term" value="P:mitochondrial tryptophanyl-tRNA aminoacylation"/>
    <property type="evidence" value="ECO:0007669"/>
    <property type="project" value="TreeGrafter"/>
</dbReference>
<comment type="catalytic activity">
    <reaction evidence="10">
        <text>tRNA(Trp) + L-tryptophan + ATP = L-tryptophyl-tRNA(Trp) + AMP + diphosphate + H(+)</text>
        <dbReference type="Rhea" id="RHEA:24080"/>
        <dbReference type="Rhea" id="RHEA-COMP:9671"/>
        <dbReference type="Rhea" id="RHEA-COMP:9705"/>
        <dbReference type="ChEBI" id="CHEBI:15378"/>
        <dbReference type="ChEBI" id="CHEBI:30616"/>
        <dbReference type="ChEBI" id="CHEBI:33019"/>
        <dbReference type="ChEBI" id="CHEBI:57912"/>
        <dbReference type="ChEBI" id="CHEBI:78442"/>
        <dbReference type="ChEBI" id="CHEBI:78535"/>
        <dbReference type="ChEBI" id="CHEBI:456215"/>
        <dbReference type="EC" id="6.1.1.2"/>
    </reaction>
</comment>
<name>A0AAE8MQU7_9PEZI</name>
<dbReference type="NCBIfam" id="TIGR00233">
    <property type="entry name" value="trpS"/>
    <property type="match status" value="1"/>
</dbReference>
<keyword evidence="4 12" id="KW-0436">Ligase</keyword>
<evidence type="ECO:0000313" key="14">
    <source>
        <dbReference type="Proteomes" id="UP001187682"/>
    </source>
</evidence>